<keyword evidence="1" id="KW-0812">Transmembrane</keyword>
<evidence type="ECO:0000256" key="1">
    <source>
        <dbReference type="SAM" id="Phobius"/>
    </source>
</evidence>
<dbReference type="EMBL" id="BAABAF010000001">
    <property type="protein sequence ID" value="GAA3752712.1"/>
    <property type="molecule type" value="Genomic_DNA"/>
</dbReference>
<reference evidence="3" key="1">
    <citation type="journal article" date="2019" name="Int. J. Syst. Evol. Microbiol.">
        <title>The Global Catalogue of Microorganisms (GCM) 10K type strain sequencing project: providing services to taxonomists for standard genome sequencing and annotation.</title>
        <authorList>
            <consortium name="The Broad Institute Genomics Platform"/>
            <consortium name="The Broad Institute Genome Sequencing Center for Infectious Disease"/>
            <person name="Wu L."/>
            <person name="Ma J."/>
        </authorList>
    </citation>
    <scope>NUCLEOTIDE SEQUENCE [LARGE SCALE GENOMIC DNA]</scope>
    <source>
        <strain evidence="3">JCM 16950</strain>
    </source>
</reference>
<gene>
    <name evidence="2" type="ORF">GCM10022240_02190</name>
</gene>
<evidence type="ECO:0008006" key="4">
    <source>
        <dbReference type="Google" id="ProtNLM"/>
    </source>
</evidence>
<evidence type="ECO:0000313" key="2">
    <source>
        <dbReference type="EMBL" id="GAA3752712.1"/>
    </source>
</evidence>
<dbReference type="RefSeq" id="WP_344779648.1">
    <property type="nucleotide sequence ID" value="NZ_BAABAF010000001.1"/>
</dbReference>
<keyword evidence="3" id="KW-1185">Reference proteome</keyword>
<proteinExistence type="predicted"/>
<keyword evidence="1" id="KW-1133">Transmembrane helix</keyword>
<organism evidence="2 3">
    <name type="scientific">Microbacterium kribbense</name>
    <dbReference type="NCBI Taxonomy" id="433645"/>
    <lineage>
        <taxon>Bacteria</taxon>
        <taxon>Bacillati</taxon>
        <taxon>Actinomycetota</taxon>
        <taxon>Actinomycetes</taxon>
        <taxon>Micrococcales</taxon>
        <taxon>Microbacteriaceae</taxon>
        <taxon>Microbacterium</taxon>
    </lineage>
</organism>
<keyword evidence="1" id="KW-0472">Membrane</keyword>
<protein>
    <recommendedName>
        <fullName evidence="4">DNA helicase</fullName>
    </recommendedName>
</protein>
<name>A0ABP7FZY2_9MICO</name>
<sequence length="196" mass="20774">MSLSRKRKKELRKLQDQAGKLWEAQQVLVGEAAAVARSAGEQLGHYNREHLTPTVQENYAKYAAPYVDKGVQTAQHVFNNRLVPAAGAVVGSAMSVWDAASDTRAKLASGRGLSLPDIQTLAKNAKKNSKQASKTFAKQMASVRPAPASKGIGAGGVIALLLGVAAAIGVAYAAWQTLRADDELWVADDPLRSPDA</sequence>
<feature type="transmembrane region" description="Helical" evidence="1">
    <location>
        <begin position="152"/>
        <end position="175"/>
    </location>
</feature>
<comment type="caution">
    <text evidence="2">The sequence shown here is derived from an EMBL/GenBank/DDBJ whole genome shotgun (WGS) entry which is preliminary data.</text>
</comment>
<evidence type="ECO:0000313" key="3">
    <source>
        <dbReference type="Proteomes" id="UP001500540"/>
    </source>
</evidence>
<accession>A0ABP7FZY2</accession>
<dbReference type="Proteomes" id="UP001500540">
    <property type="component" value="Unassembled WGS sequence"/>
</dbReference>